<keyword evidence="9" id="KW-0472">Membrane</keyword>
<evidence type="ECO:0000256" key="7">
    <source>
        <dbReference type="ARBA" id="ARBA00022801"/>
    </source>
</evidence>
<dbReference type="Gene3D" id="3.60.21.10">
    <property type="match status" value="1"/>
</dbReference>
<evidence type="ECO:0000256" key="8">
    <source>
        <dbReference type="RuleBase" id="RU362119"/>
    </source>
</evidence>
<name>A0A1B6E0N6_9HEMI</name>
<dbReference type="GO" id="GO:0046872">
    <property type="term" value="F:metal ion binding"/>
    <property type="evidence" value="ECO:0007669"/>
    <property type="project" value="UniProtKB-KW"/>
</dbReference>
<dbReference type="PROSITE" id="PS00785">
    <property type="entry name" value="5_NUCLEOTIDASE_1"/>
    <property type="match status" value="1"/>
</dbReference>
<dbReference type="FunFam" id="3.90.780.10:FF:000001">
    <property type="entry name" value="NT5E isoform 3"/>
    <property type="match status" value="1"/>
</dbReference>
<dbReference type="PANTHER" id="PTHR11575:SF24">
    <property type="entry name" value="5'-NUCLEOTIDASE"/>
    <property type="match status" value="1"/>
</dbReference>
<evidence type="ECO:0000259" key="10">
    <source>
        <dbReference type="Pfam" id="PF00149"/>
    </source>
</evidence>
<dbReference type="Pfam" id="PF00149">
    <property type="entry name" value="Metallophos"/>
    <property type="match status" value="1"/>
</dbReference>
<evidence type="ECO:0000256" key="3">
    <source>
        <dbReference type="ARBA" id="ARBA00012643"/>
    </source>
</evidence>
<dbReference type="PANTHER" id="PTHR11575">
    <property type="entry name" value="5'-NUCLEOTIDASE-RELATED"/>
    <property type="match status" value="1"/>
</dbReference>
<comment type="similarity">
    <text evidence="2 8">Belongs to the 5'-nucleotidase family.</text>
</comment>
<keyword evidence="9" id="KW-1133">Transmembrane helix</keyword>
<keyword evidence="5" id="KW-0732">Signal</keyword>
<keyword evidence="4" id="KW-0479">Metal-binding</keyword>
<dbReference type="EMBL" id="GEDC01005796">
    <property type="protein sequence ID" value="JAS31502.1"/>
    <property type="molecule type" value="Transcribed_RNA"/>
</dbReference>
<accession>A0A1B6E0N6</accession>
<dbReference type="InterPro" id="IPR036907">
    <property type="entry name" value="5'-Nucleotdase_C_sf"/>
</dbReference>
<evidence type="ECO:0000256" key="2">
    <source>
        <dbReference type="ARBA" id="ARBA00006654"/>
    </source>
</evidence>
<dbReference type="SUPFAM" id="SSF56300">
    <property type="entry name" value="Metallo-dependent phosphatases"/>
    <property type="match status" value="1"/>
</dbReference>
<dbReference type="Pfam" id="PF02872">
    <property type="entry name" value="5_nucleotid_C"/>
    <property type="match status" value="1"/>
</dbReference>
<dbReference type="EC" id="3.1.3.5" evidence="3"/>
<dbReference type="FunFam" id="3.60.21.10:FF:000020">
    <property type="entry name" value="NT5E isoform 4"/>
    <property type="match status" value="1"/>
</dbReference>
<reference evidence="12" key="1">
    <citation type="submission" date="2015-12" db="EMBL/GenBank/DDBJ databases">
        <title>De novo transcriptome assembly of four potential Pierce s Disease insect vectors from Arizona vineyards.</title>
        <authorList>
            <person name="Tassone E.E."/>
        </authorList>
    </citation>
    <scope>NUCLEOTIDE SEQUENCE</scope>
</reference>
<organism evidence="12">
    <name type="scientific">Clastoptera arizonana</name>
    <name type="common">Arizona spittle bug</name>
    <dbReference type="NCBI Taxonomy" id="38151"/>
    <lineage>
        <taxon>Eukaryota</taxon>
        <taxon>Metazoa</taxon>
        <taxon>Ecdysozoa</taxon>
        <taxon>Arthropoda</taxon>
        <taxon>Hexapoda</taxon>
        <taxon>Insecta</taxon>
        <taxon>Pterygota</taxon>
        <taxon>Neoptera</taxon>
        <taxon>Paraneoptera</taxon>
        <taxon>Hemiptera</taxon>
        <taxon>Auchenorrhyncha</taxon>
        <taxon>Cercopoidea</taxon>
        <taxon>Clastopteridae</taxon>
        <taxon>Clastoptera</taxon>
    </lineage>
</organism>
<dbReference type="InterPro" id="IPR029052">
    <property type="entry name" value="Metallo-depent_PP-like"/>
</dbReference>
<dbReference type="InterPro" id="IPR006146">
    <property type="entry name" value="5'-Nucleotdase_CS"/>
</dbReference>
<comment type="catalytic activity">
    <reaction evidence="1">
        <text>a ribonucleoside 5'-phosphate + H2O = a ribonucleoside + phosphate</text>
        <dbReference type="Rhea" id="RHEA:12484"/>
        <dbReference type="ChEBI" id="CHEBI:15377"/>
        <dbReference type="ChEBI" id="CHEBI:18254"/>
        <dbReference type="ChEBI" id="CHEBI:43474"/>
        <dbReference type="ChEBI" id="CHEBI:58043"/>
        <dbReference type="EC" id="3.1.3.5"/>
    </reaction>
</comment>
<keyword evidence="9" id="KW-0812">Transmembrane</keyword>
<evidence type="ECO:0000256" key="6">
    <source>
        <dbReference type="ARBA" id="ARBA00022741"/>
    </source>
</evidence>
<dbReference type="Gene3D" id="3.90.780.10">
    <property type="entry name" value="5'-Nucleotidase, C-terminal domain"/>
    <property type="match status" value="1"/>
</dbReference>
<feature type="domain" description="Calcineurin-like phosphoesterase" evidence="10">
    <location>
        <begin position="35"/>
        <end position="252"/>
    </location>
</feature>
<proteinExistence type="inferred from homology"/>
<sequence>MKTIVLNTCNIRLLRTLHVFLIMMHIYCVYSLKLTVLHTNDMHSHFEQTSATSGTCLNENSCYGGFARIRTAVNLLIKKGLDQNRTSIFLNAGDSFQGTPYYTNFKWEVVADIMNIMGFDVMSLGNHEFDDGVSGLIPYINNLTTPVVACNLDLSKVSGLISTKLPKSQILQINGTRIGVIGYLTPETMTLSSTGNVQIFEEIASIQKEATRLTLDGVKFLIALGHSGYSVDQIIAEKIPEIDLVVGGHSHTFLYTGTPPLAIDIPEGPYPTTVVQSTGKRVPVVQAYAFTKYLGYIELDIDDDGNLISYGGSPILLDNTYAQDQEVLQQLLPWKNKLQNIIHEKIGKTRIMLDQENRACRLYECNIGNLIADAFVDFNALNYTGTGWTDAAIGLIQGGGIRSSINVSDNNGTIETQDLMLTLPFNTNMTKLILSGTDLLRVLEHSVHRYEETITGHVGEFLQVSGLKVVYNLSAQPYERVVDVQVLCANCSVSKYSPLDLNATYGVLVPVYLVNGGDGYTEFGNPISSTKCNVTDYQMAKDYISRRNFIHPDIEGRITFISKSTASFCSKLEISIITSLLCNFILILSNY</sequence>
<dbReference type="GO" id="GO:0006196">
    <property type="term" value="P:AMP catabolic process"/>
    <property type="evidence" value="ECO:0007669"/>
    <property type="project" value="TreeGrafter"/>
</dbReference>
<keyword evidence="7 8" id="KW-0378">Hydrolase</keyword>
<keyword evidence="6 8" id="KW-0547">Nucleotide-binding</keyword>
<evidence type="ECO:0000256" key="5">
    <source>
        <dbReference type="ARBA" id="ARBA00022729"/>
    </source>
</evidence>
<dbReference type="GO" id="GO:0008253">
    <property type="term" value="F:5'-nucleotidase activity"/>
    <property type="evidence" value="ECO:0007669"/>
    <property type="project" value="UniProtKB-EC"/>
</dbReference>
<feature type="transmembrane region" description="Helical" evidence="9">
    <location>
        <begin position="12"/>
        <end position="32"/>
    </location>
</feature>
<evidence type="ECO:0000313" key="12">
    <source>
        <dbReference type="EMBL" id="JAS31502.1"/>
    </source>
</evidence>
<evidence type="ECO:0000259" key="11">
    <source>
        <dbReference type="Pfam" id="PF02872"/>
    </source>
</evidence>
<gene>
    <name evidence="12" type="ORF">g.26833</name>
</gene>
<evidence type="ECO:0000256" key="4">
    <source>
        <dbReference type="ARBA" id="ARBA00022723"/>
    </source>
</evidence>
<dbReference type="InterPro" id="IPR004843">
    <property type="entry name" value="Calcineurin-like_PHP"/>
</dbReference>
<dbReference type="GO" id="GO:0000166">
    <property type="term" value="F:nucleotide binding"/>
    <property type="evidence" value="ECO:0007669"/>
    <property type="project" value="UniProtKB-KW"/>
</dbReference>
<evidence type="ECO:0000256" key="9">
    <source>
        <dbReference type="SAM" id="Phobius"/>
    </source>
</evidence>
<dbReference type="InterPro" id="IPR008334">
    <property type="entry name" value="5'-Nucleotdase_C"/>
</dbReference>
<protein>
    <recommendedName>
        <fullName evidence="3">5'-nucleotidase</fullName>
        <ecNumber evidence="3">3.1.3.5</ecNumber>
    </recommendedName>
</protein>
<evidence type="ECO:0000256" key="1">
    <source>
        <dbReference type="ARBA" id="ARBA00000815"/>
    </source>
</evidence>
<dbReference type="GO" id="GO:0005886">
    <property type="term" value="C:plasma membrane"/>
    <property type="evidence" value="ECO:0007669"/>
    <property type="project" value="TreeGrafter"/>
</dbReference>
<dbReference type="AlphaFoldDB" id="A0A1B6E0N6"/>
<dbReference type="CDD" id="cd07409">
    <property type="entry name" value="MPP_CD73_N"/>
    <property type="match status" value="1"/>
</dbReference>
<dbReference type="InterPro" id="IPR006179">
    <property type="entry name" value="5_nucleotidase/apyrase"/>
</dbReference>
<dbReference type="PROSITE" id="PS00786">
    <property type="entry name" value="5_NUCLEOTIDASE_2"/>
    <property type="match status" value="1"/>
</dbReference>
<dbReference type="PRINTS" id="PR01607">
    <property type="entry name" value="APYRASEFAMLY"/>
</dbReference>
<feature type="domain" description="5'-Nucleotidase C-terminal" evidence="11">
    <location>
        <begin position="346"/>
        <end position="523"/>
    </location>
</feature>
<dbReference type="SUPFAM" id="SSF55816">
    <property type="entry name" value="5'-nucleotidase (syn. UDP-sugar hydrolase), C-terminal domain"/>
    <property type="match status" value="1"/>
</dbReference>